<proteinExistence type="predicted"/>
<dbReference type="EMBL" id="JBFOLJ010000012">
    <property type="protein sequence ID" value="KAL2487526.1"/>
    <property type="molecule type" value="Genomic_DNA"/>
</dbReference>
<evidence type="ECO:0000313" key="3">
    <source>
        <dbReference type="EMBL" id="KAL2487786.1"/>
    </source>
</evidence>
<name>A0ABD1RHP5_9LAMI</name>
<evidence type="ECO:0000313" key="2">
    <source>
        <dbReference type="EMBL" id="KAL2487526.1"/>
    </source>
</evidence>
<keyword evidence="4" id="KW-1185">Reference proteome</keyword>
<protein>
    <recommendedName>
        <fullName evidence="1">DUF4378 domain-containing protein</fullName>
    </recommendedName>
</protein>
<evidence type="ECO:0000313" key="4">
    <source>
        <dbReference type="Proteomes" id="UP001604277"/>
    </source>
</evidence>
<reference evidence="4" key="1">
    <citation type="submission" date="2024-07" db="EMBL/GenBank/DDBJ databases">
        <title>Two chromosome-level genome assemblies of Korean endemic species Abeliophyllum distichum and Forsythia ovata (Oleaceae).</title>
        <authorList>
            <person name="Jang H."/>
        </authorList>
    </citation>
    <scope>NUCLEOTIDE SEQUENCE [LARGE SCALE GENOMIC DNA]</scope>
</reference>
<sequence>MGKHFWIRHVDDELEDKQPGCVWGLVHALDQHLWHSNPRKMIHHRKYEGPRQSKFSAAYGSPKTELLESGEVEKLLNDQESAFVSTKNSRSTNKRSLKAHIKALVAKENSKEEENRPHKVGFSVPPRLQRTYSIHHLESADGSLHKIITDSKHPIIFLPDNGATQSLDTAKKAAFDQQEVYSDQSMDGTEHELEEGVDVLEMFKVDKDLFEKTLKGSDKSNEEFSNSLLALNKLAKLSKSKSFPVADLLQRRELKPSKLEHKKNEIWSFREGDKLRAFNQAPQLAHSEKDIVQRQNETISSGTDEYNIRKSKRTHRRSSSLNESVDKYASLFASSYRTEVKLHPSRSLKSINEYGHAPMYFRRNRSLSQVDYYYSDHKFGVPGNDFSADASNPILEVSSVTGENASLDANEATKGQEESINRHNYMQRMEDDASLRLNVRDEDSSVLDGCAEEEDELRVDESDSHEAQVTNCSEIIPKKLPEQCCVSDSETSFQEMVSEPGDFQISEGLDRECNHVYQKNSPDESHDQKSFYMDSSSSFNSTLNLEKSGYADMNIKYFGHIESQKETDSDLYYVRHILEKSGIIENAFDITWHSSDQPLSPELFEEVETYWKHEQSQLTGWPDFYGCWHHRLLFDEVNEVLLQIYDKAFPYYPKALSSSCRVRPMPVGNHFIEEVYTSIVALLNFKPEEMESLDSIVSYDLANDCSWMNLQLESETMALDLEDMIFDELLEEVIRP</sequence>
<dbReference type="AlphaFoldDB" id="A0ABD1RHP5"/>
<dbReference type="PANTHER" id="PTHR47071">
    <property type="entry name" value="PROTEIN TRM32"/>
    <property type="match status" value="1"/>
</dbReference>
<organism evidence="2 4">
    <name type="scientific">Forsythia ovata</name>
    <dbReference type="NCBI Taxonomy" id="205694"/>
    <lineage>
        <taxon>Eukaryota</taxon>
        <taxon>Viridiplantae</taxon>
        <taxon>Streptophyta</taxon>
        <taxon>Embryophyta</taxon>
        <taxon>Tracheophyta</taxon>
        <taxon>Spermatophyta</taxon>
        <taxon>Magnoliopsida</taxon>
        <taxon>eudicotyledons</taxon>
        <taxon>Gunneridae</taxon>
        <taxon>Pentapetalae</taxon>
        <taxon>asterids</taxon>
        <taxon>lamiids</taxon>
        <taxon>Lamiales</taxon>
        <taxon>Oleaceae</taxon>
        <taxon>Forsythieae</taxon>
        <taxon>Forsythia</taxon>
    </lineage>
</organism>
<evidence type="ECO:0000259" key="1">
    <source>
        <dbReference type="Pfam" id="PF14309"/>
    </source>
</evidence>
<dbReference type="Pfam" id="PF14309">
    <property type="entry name" value="DUF4378"/>
    <property type="match status" value="1"/>
</dbReference>
<dbReference type="EMBL" id="JBFOLJ010000012">
    <property type="protein sequence ID" value="KAL2487786.1"/>
    <property type="molecule type" value="Genomic_DNA"/>
</dbReference>
<dbReference type="InterPro" id="IPR025486">
    <property type="entry name" value="DUF4378"/>
</dbReference>
<reference evidence="2" key="2">
    <citation type="submission" date="2024-07" db="EMBL/GenBank/DDBJ databases">
        <title>Two chromosome-level genome assemblies of Korean endemic species Abeliophyllum distichum and Forsythia ovata (Oleaceae).</title>
        <authorList>
            <person name="Mun J.H."/>
        </authorList>
    </citation>
    <scope>NUCLEOTIDE SEQUENCE</scope>
    <source>
        <strain evidence="2">KNKB202402200001</strain>
        <tissue evidence="2">Leaf</tissue>
    </source>
</reference>
<dbReference type="Proteomes" id="UP001604277">
    <property type="component" value="Unassembled WGS sequence"/>
</dbReference>
<gene>
    <name evidence="2" type="ORF">Fot_40818</name>
    <name evidence="3" type="ORF">Fot_41078</name>
</gene>
<dbReference type="InterPro" id="IPR044257">
    <property type="entry name" value="TRM32-like"/>
</dbReference>
<comment type="caution">
    <text evidence="2">The sequence shown here is derived from an EMBL/GenBank/DDBJ whole genome shotgun (WGS) entry which is preliminary data.</text>
</comment>
<accession>A0ABD1RHP5</accession>
<feature type="domain" description="DUF4378" evidence="1">
    <location>
        <begin position="571"/>
        <end position="732"/>
    </location>
</feature>
<dbReference type="PANTHER" id="PTHR47071:SF2">
    <property type="entry name" value="PROTEIN TRM32"/>
    <property type="match status" value="1"/>
</dbReference>